<dbReference type="SUPFAM" id="SSF103481">
    <property type="entry name" value="Multidrug resistance efflux transporter EmrE"/>
    <property type="match status" value="2"/>
</dbReference>
<evidence type="ECO:0000256" key="1">
    <source>
        <dbReference type="SAM" id="Phobius"/>
    </source>
</evidence>
<sequence>MASATHVTDRKSPPLAFAALLLGNAALAFGPWLVRMADVGPAAAGFWRLSLALPFLFVIAAAVGQPLRWPGRALAAAIALAAFFFAADLVAWHAGIRLTKLGNATLFGNMSSFVFAAWGLWLVRRWPTPLQAAALLLAALGSALLIAGSAELSARHLRGDLLALLAGLLYTGYLIGVERVRGQLQPLPVLILASLFGAAMLLPFALAAGERIIPADGWGPLLFLALGSQVVGQGLLVYALGVVPPLVVGLALLTQPAVSALVGWFAYGETLTAIDWLGAAAIAVALVLVRLRRPAQVAT</sequence>
<reference evidence="3" key="1">
    <citation type="submission" date="2020-02" db="EMBL/GenBank/DDBJ databases">
        <authorList>
            <person name="Meier V. D."/>
        </authorList>
    </citation>
    <scope>NUCLEOTIDE SEQUENCE</scope>
    <source>
        <strain evidence="3">AVDCRST_MAG62</strain>
    </source>
</reference>
<feature type="transmembrane region" description="Helical" evidence="1">
    <location>
        <begin position="221"/>
        <end position="240"/>
    </location>
</feature>
<dbReference type="PANTHER" id="PTHR22911">
    <property type="entry name" value="ACYL-MALONYL CONDENSING ENZYME-RELATED"/>
    <property type="match status" value="1"/>
</dbReference>
<feature type="transmembrane region" description="Helical" evidence="1">
    <location>
        <begin position="129"/>
        <end position="147"/>
    </location>
</feature>
<dbReference type="AlphaFoldDB" id="A0A6J4TNS4"/>
<feature type="transmembrane region" description="Helical" evidence="1">
    <location>
        <begin position="73"/>
        <end position="92"/>
    </location>
</feature>
<feature type="transmembrane region" description="Helical" evidence="1">
    <location>
        <begin position="15"/>
        <end position="34"/>
    </location>
</feature>
<feature type="transmembrane region" description="Helical" evidence="1">
    <location>
        <begin position="104"/>
        <end position="123"/>
    </location>
</feature>
<feature type="transmembrane region" description="Helical" evidence="1">
    <location>
        <begin position="189"/>
        <end position="209"/>
    </location>
</feature>
<dbReference type="InterPro" id="IPR037185">
    <property type="entry name" value="EmrE-like"/>
</dbReference>
<keyword evidence="1" id="KW-1133">Transmembrane helix</keyword>
<proteinExistence type="predicted"/>
<organism evidence="3">
    <name type="scientific">uncultured Sphingomonas sp</name>
    <dbReference type="NCBI Taxonomy" id="158754"/>
    <lineage>
        <taxon>Bacteria</taxon>
        <taxon>Pseudomonadati</taxon>
        <taxon>Pseudomonadota</taxon>
        <taxon>Alphaproteobacteria</taxon>
        <taxon>Sphingomonadales</taxon>
        <taxon>Sphingomonadaceae</taxon>
        <taxon>Sphingomonas</taxon>
        <taxon>environmental samples</taxon>
    </lineage>
</organism>
<dbReference type="EMBL" id="CADCWB010000199">
    <property type="protein sequence ID" value="CAA9527999.1"/>
    <property type="molecule type" value="Genomic_DNA"/>
</dbReference>
<dbReference type="Pfam" id="PF00892">
    <property type="entry name" value="EamA"/>
    <property type="match status" value="2"/>
</dbReference>
<feature type="transmembrane region" description="Helical" evidence="1">
    <location>
        <begin position="159"/>
        <end position="177"/>
    </location>
</feature>
<gene>
    <name evidence="3" type="ORF">AVDCRST_MAG62-1617</name>
</gene>
<name>A0A6J4TNS4_9SPHN</name>
<evidence type="ECO:0000313" key="3">
    <source>
        <dbReference type="EMBL" id="CAA9527999.1"/>
    </source>
</evidence>
<protein>
    <submittedName>
        <fullName evidence="3">Permease of the drug/metabolite transporter (DMT) superfamily</fullName>
    </submittedName>
</protein>
<accession>A0A6J4TNS4</accession>
<evidence type="ECO:0000259" key="2">
    <source>
        <dbReference type="Pfam" id="PF00892"/>
    </source>
</evidence>
<feature type="domain" description="EamA" evidence="2">
    <location>
        <begin position="20"/>
        <end position="146"/>
    </location>
</feature>
<dbReference type="InterPro" id="IPR000620">
    <property type="entry name" value="EamA_dom"/>
</dbReference>
<keyword evidence="1" id="KW-0472">Membrane</keyword>
<feature type="transmembrane region" description="Helical" evidence="1">
    <location>
        <begin position="46"/>
        <end position="67"/>
    </location>
</feature>
<dbReference type="GO" id="GO:0016020">
    <property type="term" value="C:membrane"/>
    <property type="evidence" value="ECO:0007669"/>
    <property type="project" value="InterPro"/>
</dbReference>
<feature type="domain" description="EamA" evidence="2">
    <location>
        <begin position="158"/>
        <end position="289"/>
    </location>
</feature>
<keyword evidence="1" id="KW-0812">Transmembrane</keyword>
<feature type="transmembrane region" description="Helical" evidence="1">
    <location>
        <begin position="246"/>
        <end position="267"/>
    </location>
</feature>
<feature type="transmembrane region" description="Helical" evidence="1">
    <location>
        <begin position="274"/>
        <end position="291"/>
    </location>
</feature>